<evidence type="ECO:0000313" key="5">
    <source>
        <dbReference type="Proteomes" id="UP001164459"/>
    </source>
</evidence>
<dbReference type="Pfam" id="PF00144">
    <property type="entry name" value="Beta-lactamase"/>
    <property type="match status" value="1"/>
</dbReference>
<feature type="chain" id="PRO_5047351779" evidence="2">
    <location>
        <begin position="27"/>
        <end position="377"/>
    </location>
</feature>
<gene>
    <name evidence="4" type="ORF">O0S08_26640</name>
</gene>
<reference evidence="4" key="1">
    <citation type="submission" date="2022-11" db="EMBL/GenBank/DDBJ databases">
        <title>Minimal conservation of predation-associated metabolite biosynthetic gene clusters underscores biosynthetic potential of Myxococcota including descriptions for ten novel species: Archangium lansinium sp. nov., Myxococcus landrumus sp. nov., Nannocystis bai.</title>
        <authorList>
            <person name="Ahearne A."/>
            <person name="Stevens C."/>
            <person name="Dowd S."/>
        </authorList>
    </citation>
    <scope>NUCLEOTIDE SEQUENCE</scope>
    <source>
        <strain evidence="4">Fl3</strain>
    </source>
</reference>
<feature type="domain" description="Beta-lactamase-related" evidence="3">
    <location>
        <begin position="72"/>
        <end position="367"/>
    </location>
</feature>
<feature type="signal peptide" evidence="2">
    <location>
        <begin position="1"/>
        <end position="26"/>
    </location>
</feature>
<dbReference type="EMBL" id="CP114040">
    <property type="protein sequence ID" value="WAS89786.1"/>
    <property type="molecule type" value="Genomic_DNA"/>
</dbReference>
<sequence length="377" mass="41175">MTVFNVFAACPLACLLLLDATAATCAADPPAAASAPPRLDDTKAAPAAASARPRLDDLTKAVEAGEFGQITSILVARDGQRLYERYFDDGGPEARRNTRSATKTIAGILVGQAIADGRLPGAHAPILAYLGQYGQPDYPDPRKAEITVEDLLTMSSLLECHDENQYSRGHEERMYLVEDWVKFYLDLPIQGFPAWMPKPADSPYGRSFRYCTAGVTTLGAVLQAATGERLDAYAQRKLFTPLGIDDPEWQLSPLGLPQAGGGLGLRSRDLLALGQLYLEEGRHAGQQLVPAEWVARSVQPHARVDEGIEYGYLWWLMQFPVGDQTWKSWAMNGSGGNTVQVFPAQKVVVVITTTNFDRPQPHRITAKLLTEKILPAL</sequence>
<dbReference type="InterPro" id="IPR050789">
    <property type="entry name" value="Diverse_Enzym_Activities"/>
</dbReference>
<feature type="region of interest" description="Disordered" evidence="1">
    <location>
        <begin position="29"/>
        <end position="50"/>
    </location>
</feature>
<dbReference type="RefSeq" id="WP_269032096.1">
    <property type="nucleotide sequence ID" value="NZ_CP114040.1"/>
</dbReference>
<dbReference type="PANTHER" id="PTHR43283">
    <property type="entry name" value="BETA-LACTAMASE-RELATED"/>
    <property type="match status" value="1"/>
</dbReference>
<keyword evidence="4" id="KW-0378">Hydrolase</keyword>
<organism evidence="4 5">
    <name type="scientific">Nannocystis punicea</name>
    <dbReference type="NCBI Taxonomy" id="2995304"/>
    <lineage>
        <taxon>Bacteria</taxon>
        <taxon>Pseudomonadati</taxon>
        <taxon>Myxococcota</taxon>
        <taxon>Polyangia</taxon>
        <taxon>Nannocystales</taxon>
        <taxon>Nannocystaceae</taxon>
        <taxon>Nannocystis</taxon>
    </lineage>
</organism>
<dbReference type="Gene3D" id="3.40.710.10">
    <property type="entry name" value="DD-peptidase/beta-lactamase superfamily"/>
    <property type="match status" value="1"/>
</dbReference>
<dbReference type="InterPro" id="IPR001466">
    <property type="entry name" value="Beta-lactam-related"/>
</dbReference>
<dbReference type="SUPFAM" id="SSF56601">
    <property type="entry name" value="beta-lactamase/transpeptidase-like"/>
    <property type="match status" value="1"/>
</dbReference>
<evidence type="ECO:0000313" key="4">
    <source>
        <dbReference type="EMBL" id="WAS89786.1"/>
    </source>
</evidence>
<keyword evidence="5" id="KW-1185">Reference proteome</keyword>
<keyword evidence="2" id="KW-0732">Signal</keyword>
<protein>
    <submittedName>
        <fullName evidence="4">Serine hydrolase</fullName>
    </submittedName>
</protein>
<dbReference type="InterPro" id="IPR012338">
    <property type="entry name" value="Beta-lactam/transpept-like"/>
</dbReference>
<dbReference type="PANTHER" id="PTHR43283:SF7">
    <property type="entry name" value="BETA-LACTAMASE-RELATED DOMAIN-CONTAINING PROTEIN"/>
    <property type="match status" value="1"/>
</dbReference>
<name>A0ABY7GS45_9BACT</name>
<dbReference type="Proteomes" id="UP001164459">
    <property type="component" value="Chromosome"/>
</dbReference>
<accession>A0ABY7GS45</accession>
<evidence type="ECO:0000256" key="2">
    <source>
        <dbReference type="SAM" id="SignalP"/>
    </source>
</evidence>
<dbReference type="GO" id="GO:0016787">
    <property type="term" value="F:hydrolase activity"/>
    <property type="evidence" value="ECO:0007669"/>
    <property type="project" value="UniProtKB-KW"/>
</dbReference>
<evidence type="ECO:0000259" key="3">
    <source>
        <dbReference type="Pfam" id="PF00144"/>
    </source>
</evidence>
<proteinExistence type="predicted"/>
<evidence type="ECO:0000256" key="1">
    <source>
        <dbReference type="SAM" id="MobiDB-lite"/>
    </source>
</evidence>